<evidence type="ECO:0000256" key="5">
    <source>
        <dbReference type="ARBA" id="ARBA00023136"/>
    </source>
</evidence>
<dbReference type="InterPro" id="IPR003599">
    <property type="entry name" value="Ig_sub"/>
</dbReference>
<dbReference type="PANTHER" id="PTHR11973:SF18">
    <property type="entry name" value="CELL SURFACE GLYCOPROTEIN MUC18"/>
    <property type="match status" value="1"/>
</dbReference>
<feature type="signal peptide" evidence="11">
    <location>
        <begin position="1"/>
        <end position="26"/>
    </location>
</feature>
<dbReference type="Pfam" id="PF07686">
    <property type="entry name" value="V-set"/>
    <property type="match status" value="1"/>
</dbReference>
<dbReference type="InterPro" id="IPR013783">
    <property type="entry name" value="Ig-like_fold"/>
</dbReference>
<keyword evidence="5 10" id="KW-0472">Membrane</keyword>
<dbReference type="Pfam" id="PF08205">
    <property type="entry name" value="C2-set_2"/>
    <property type="match status" value="1"/>
</dbReference>
<dbReference type="Pfam" id="PF13895">
    <property type="entry name" value="Ig_2"/>
    <property type="match status" value="1"/>
</dbReference>
<evidence type="ECO:0000256" key="1">
    <source>
        <dbReference type="ARBA" id="ARBA00004479"/>
    </source>
</evidence>
<reference evidence="14" key="1">
    <citation type="submission" date="2025-08" db="UniProtKB">
        <authorList>
            <consortium name="RefSeq"/>
        </authorList>
    </citation>
    <scope>IDENTIFICATION</scope>
</reference>
<keyword evidence="7" id="KW-0325">Glycoprotein</keyword>
<evidence type="ECO:0000259" key="12">
    <source>
        <dbReference type="PROSITE" id="PS50835"/>
    </source>
</evidence>
<feature type="domain" description="Ig-like" evidence="12">
    <location>
        <begin position="350"/>
        <end position="428"/>
    </location>
</feature>
<dbReference type="AlphaFoldDB" id="A0A6J2W8Q7"/>
<feature type="domain" description="Ig-like" evidence="12">
    <location>
        <begin position="26"/>
        <end position="134"/>
    </location>
</feature>
<evidence type="ECO:0000256" key="10">
    <source>
        <dbReference type="SAM" id="Phobius"/>
    </source>
</evidence>
<sequence>MERTTTLGRFACLCTLLLVSLQVSQASVNVAVTPEVEVIKGMTVTLPCKVTAPEPNKLFVEWYIEIAATRKRIAFSSGGTSRAEDGTPLTGRATMGDDMSLIISSVRADDERSFFCQASGVVGSSEAKTQLKVFFAPEKPIIKSNDRGILIDTEGDSPAPSEVGQCVSRNGHPQPRIIWYNNSVPLPEVQKDTNEKTFMLPSVQKEPSGLFTVTSTLFMRPTKADKNTVLHCTVEYRMPNGKILQNNSDTLKLNLLYPTEHVTFSVVNTEPIKEGDDVMLKCETDGNPQPEFDFSKDGESLTGAIGGNLTVRKVTRADAGQYNCEALDFDAGPDVKLTQSVDVTVHYLDPVMIEPQQSVQVKTGEAVEMQCKTKSSDDYTLQWKKDSKVLSQAGSLQLESVTLADAGVYHCVGMVPSVPGLTKEANITVVVSGKPEIETPANGEVVKEGDMVSLTCSAMGYPAPQFTWKPSGEQSVTFEGNKIHSRVTLKATAEVLKDGVTCEAANEHGADLQKFQVNLKGQNHPPNNNDVDRGIPVFKTADKQQGGSSGVVIAVVVCVLLLLLLVAALYFLNKKGKLPCGKKDKKEVGSSDVNNDIVVEMKSSEKPNEEAGLLNKPPPEQ</sequence>
<dbReference type="GeneID" id="115821054"/>
<evidence type="ECO:0000313" key="13">
    <source>
        <dbReference type="Proteomes" id="UP000504632"/>
    </source>
</evidence>
<evidence type="ECO:0000256" key="4">
    <source>
        <dbReference type="ARBA" id="ARBA00022989"/>
    </source>
</evidence>
<organism evidence="13 14">
    <name type="scientific">Chanos chanos</name>
    <name type="common">Milkfish</name>
    <name type="synonym">Mugil chanos</name>
    <dbReference type="NCBI Taxonomy" id="29144"/>
    <lineage>
        <taxon>Eukaryota</taxon>
        <taxon>Metazoa</taxon>
        <taxon>Chordata</taxon>
        <taxon>Craniata</taxon>
        <taxon>Vertebrata</taxon>
        <taxon>Euteleostomi</taxon>
        <taxon>Actinopterygii</taxon>
        <taxon>Neopterygii</taxon>
        <taxon>Teleostei</taxon>
        <taxon>Ostariophysi</taxon>
        <taxon>Gonorynchiformes</taxon>
        <taxon>Chanidae</taxon>
        <taxon>Chanos</taxon>
    </lineage>
</organism>
<keyword evidence="2 10" id="KW-0812">Transmembrane</keyword>
<keyword evidence="4 10" id="KW-1133">Transmembrane helix</keyword>
<accession>A0A6J2W8Q7</accession>
<evidence type="ECO:0000256" key="6">
    <source>
        <dbReference type="ARBA" id="ARBA00023157"/>
    </source>
</evidence>
<dbReference type="SMART" id="SM00408">
    <property type="entry name" value="IGc2"/>
    <property type="match status" value="3"/>
</dbReference>
<keyword evidence="8" id="KW-0393">Immunoglobulin domain</keyword>
<keyword evidence="13" id="KW-1185">Reference proteome</keyword>
<dbReference type="PROSITE" id="PS50835">
    <property type="entry name" value="IG_LIKE"/>
    <property type="match status" value="5"/>
</dbReference>
<dbReference type="CTD" id="4059"/>
<feature type="chain" id="PRO_5026889749" evidence="11">
    <location>
        <begin position="27"/>
        <end position="621"/>
    </location>
</feature>
<protein>
    <submittedName>
        <fullName evidence="14">Basal cell adhesion molecule isoform X1</fullName>
    </submittedName>
</protein>
<feature type="domain" description="Ig-like" evidence="12">
    <location>
        <begin position="435"/>
        <end position="518"/>
    </location>
</feature>
<feature type="domain" description="Ig-like" evidence="12">
    <location>
        <begin position="258"/>
        <end position="344"/>
    </location>
</feature>
<dbReference type="InterPro" id="IPR036179">
    <property type="entry name" value="Ig-like_dom_sf"/>
</dbReference>
<dbReference type="SUPFAM" id="SSF48726">
    <property type="entry name" value="Immunoglobulin"/>
    <property type="match status" value="5"/>
</dbReference>
<dbReference type="Proteomes" id="UP000504632">
    <property type="component" value="Chromosome 9"/>
</dbReference>
<dbReference type="InterPro" id="IPR007110">
    <property type="entry name" value="Ig-like_dom"/>
</dbReference>
<evidence type="ECO:0000256" key="7">
    <source>
        <dbReference type="ARBA" id="ARBA00023180"/>
    </source>
</evidence>
<evidence type="ECO:0000313" key="14">
    <source>
        <dbReference type="RefSeq" id="XP_030640664.1"/>
    </source>
</evidence>
<evidence type="ECO:0000256" key="11">
    <source>
        <dbReference type="SAM" id="SignalP"/>
    </source>
</evidence>
<evidence type="ECO:0000256" key="3">
    <source>
        <dbReference type="ARBA" id="ARBA00022737"/>
    </source>
</evidence>
<name>A0A6J2W8Q7_CHACN</name>
<dbReference type="GO" id="GO:0005886">
    <property type="term" value="C:plasma membrane"/>
    <property type="evidence" value="ECO:0007669"/>
    <property type="project" value="TreeGrafter"/>
</dbReference>
<keyword evidence="3" id="KW-0677">Repeat</keyword>
<dbReference type="InterPro" id="IPR051116">
    <property type="entry name" value="Surface_Rcpt/Adhesion_Mol"/>
</dbReference>
<evidence type="ECO:0000256" key="9">
    <source>
        <dbReference type="SAM" id="MobiDB-lite"/>
    </source>
</evidence>
<proteinExistence type="predicted"/>
<dbReference type="Gene3D" id="2.60.40.10">
    <property type="entry name" value="Immunoglobulins"/>
    <property type="match status" value="5"/>
</dbReference>
<feature type="transmembrane region" description="Helical" evidence="10">
    <location>
        <begin position="551"/>
        <end position="572"/>
    </location>
</feature>
<dbReference type="GO" id="GO:0005055">
    <property type="term" value="F:laminin receptor activity"/>
    <property type="evidence" value="ECO:0007669"/>
    <property type="project" value="TreeGrafter"/>
</dbReference>
<dbReference type="InterPro" id="IPR013162">
    <property type="entry name" value="CD80_C2-set"/>
</dbReference>
<evidence type="ECO:0000256" key="8">
    <source>
        <dbReference type="ARBA" id="ARBA00023319"/>
    </source>
</evidence>
<keyword evidence="6" id="KW-1015">Disulfide bond</keyword>
<dbReference type="InParanoid" id="A0A6J2W8Q7"/>
<dbReference type="PANTHER" id="PTHR11973">
    <property type="entry name" value="CELL SURFACE GLYCOPROTEIN MUC18-RELATED"/>
    <property type="match status" value="1"/>
</dbReference>
<dbReference type="OrthoDB" id="10010939at2759"/>
<evidence type="ECO:0000256" key="2">
    <source>
        <dbReference type="ARBA" id="ARBA00022692"/>
    </source>
</evidence>
<dbReference type="InterPro" id="IPR003598">
    <property type="entry name" value="Ig_sub2"/>
</dbReference>
<comment type="subcellular location">
    <subcellularLocation>
        <location evidence="1">Membrane</location>
        <topology evidence="1">Single-pass type I membrane protein</topology>
    </subcellularLocation>
</comment>
<dbReference type="SMART" id="SM00409">
    <property type="entry name" value="IG"/>
    <property type="match status" value="4"/>
</dbReference>
<dbReference type="RefSeq" id="XP_030640664.1">
    <property type="nucleotide sequence ID" value="XM_030784804.1"/>
</dbReference>
<keyword evidence="11" id="KW-0732">Signal</keyword>
<feature type="region of interest" description="Disordered" evidence="9">
    <location>
        <begin position="601"/>
        <end position="621"/>
    </location>
</feature>
<dbReference type="Pfam" id="PF13927">
    <property type="entry name" value="Ig_3"/>
    <property type="match status" value="2"/>
</dbReference>
<dbReference type="InterPro" id="IPR013106">
    <property type="entry name" value="Ig_V-set"/>
</dbReference>
<feature type="domain" description="Ig-like" evidence="12">
    <location>
        <begin position="140"/>
        <end position="252"/>
    </location>
</feature>
<gene>
    <name evidence="14" type="primary">bcam</name>
</gene>